<protein>
    <recommendedName>
        <fullName evidence="7 9">Polyprenal reductase</fullName>
        <ecNumber evidence="2 9">1.3.1.94</ecNumber>
    </recommendedName>
</protein>
<feature type="transmembrane region" description="Helical" evidence="9">
    <location>
        <begin position="188"/>
        <end position="211"/>
    </location>
</feature>
<gene>
    <name evidence="11" type="ORF">PLXY2_LOCUS8755</name>
</gene>
<keyword evidence="4 9" id="KW-1133">Transmembrane helix</keyword>
<dbReference type="Proteomes" id="UP000653454">
    <property type="component" value="Unassembled WGS sequence"/>
</dbReference>
<comment type="function">
    <text evidence="9">Plays a key role in early steps of protein N-linked glycosylation by being involved in the conversion of polyprenol into dolichol. Acts as a polyprenal reductase that mediates the reduction of polyprenal into dolichal in a NADP-dependent mechanism. Dolichols are required for the synthesis of dolichol-linked monosaccharides and the oligosaccharide precursor used for N-glycosylation.</text>
</comment>
<dbReference type="AlphaFoldDB" id="A0A8S4FIJ0"/>
<evidence type="ECO:0000256" key="2">
    <source>
        <dbReference type="ARBA" id="ARBA00012522"/>
    </source>
</evidence>
<dbReference type="GO" id="GO:0102389">
    <property type="term" value="F:polyprenol reductase activity"/>
    <property type="evidence" value="ECO:0007669"/>
    <property type="project" value="UniProtKB-UniRule"/>
</dbReference>
<evidence type="ECO:0000256" key="1">
    <source>
        <dbReference type="ARBA" id="ARBA00004127"/>
    </source>
</evidence>
<evidence type="ECO:0000256" key="6">
    <source>
        <dbReference type="ARBA" id="ARBA00046320"/>
    </source>
</evidence>
<keyword evidence="9" id="KW-0560">Oxidoreductase</keyword>
<dbReference type="GO" id="GO:0005789">
    <property type="term" value="C:endoplasmic reticulum membrane"/>
    <property type="evidence" value="ECO:0007669"/>
    <property type="project" value="UniProtKB-SubCell"/>
</dbReference>
<evidence type="ECO:0000256" key="3">
    <source>
        <dbReference type="ARBA" id="ARBA00022692"/>
    </source>
</evidence>
<comment type="pathway">
    <text evidence="9">Protein modification; protein glycosylation.</text>
</comment>
<name>A0A8S4FIJ0_PLUXY</name>
<evidence type="ECO:0000256" key="4">
    <source>
        <dbReference type="ARBA" id="ARBA00022989"/>
    </source>
</evidence>
<evidence type="ECO:0000313" key="11">
    <source>
        <dbReference type="EMBL" id="CAG9127094.1"/>
    </source>
</evidence>
<dbReference type="Pfam" id="PF02544">
    <property type="entry name" value="Steroid_dh"/>
    <property type="match status" value="1"/>
</dbReference>
<reference evidence="11" key="1">
    <citation type="submission" date="2020-11" db="EMBL/GenBank/DDBJ databases">
        <authorList>
            <person name="Whiteford S."/>
        </authorList>
    </citation>
    <scope>NUCLEOTIDE SEQUENCE</scope>
</reference>
<comment type="caution">
    <text evidence="11">The sequence shown here is derived from an EMBL/GenBank/DDBJ whole genome shotgun (WGS) entry which is preliminary data.</text>
</comment>
<dbReference type="EMBL" id="CAJHNJ030000033">
    <property type="protein sequence ID" value="CAG9127094.1"/>
    <property type="molecule type" value="Genomic_DNA"/>
</dbReference>
<evidence type="ECO:0000313" key="12">
    <source>
        <dbReference type="Proteomes" id="UP000653454"/>
    </source>
</evidence>
<proteinExistence type="inferred from homology"/>
<evidence type="ECO:0000259" key="10">
    <source>
        <dbReference type="Pfam" id="PF02544"/>
    </source>
</evidence>
<accession>A0A8S4FIJ0</accession>
<keyword evidence="12" id="KW-1185">Reference proteome</keyword>
<dbReference type="GO" id="GO:0016095">
    <property type="term" value="P:polyprenol catabolic process"/>
    <property type="evidence" value="ECO:0007669"/>
    <property type="project" value="UniProtKB-UniRule"/>
</dbReference>
<dbReference type="InterPro" id="IPR039698">
    <property type="entry name" value="Dfg10/SRD5A3"/>
</dbReference>
<dbReference type="GO" id="GO:0160198">
    <property type="term" value="F:polyprenal reductase activity"/>
    <property type="evidence" value="ECO:0007669"/>
    <property type="project" value="UniProtKB-EC"/>
</dbReference>
<keyword evidence="3 9" id="KW-0812">Transmembrane</keyword>
<dbReference type="InterPro" id="IPR001104">
    <property type="entry name" value="3-oxo-5_a-steroid_4-DH_C"/>
</dbReference>
<dbReference type="PANTHER" id="PTHR14624">
    <property type="entry name" value="DFG10 PROTEIN"/>
    <property type="match status" value="1"/>
</dbReference>
<feature type="transmembrane region" description="Helical" evidence="9">
    <location>
        <begin position="109"/>
        <end position="127"/>
    </location>
</feature>
<sequence length="303" mass="35429">MLNILELIFLSLAFLVTFTGFLINHFERYVPEIIIQGYKYGSFAHRGSNANYLSAIEIPKSYYRHFYVFSSLFSSTMLFYMYLAYFRDYSVHPYVPAVFKFFLEKDKTAVTGLGAFVSLSLLTLQSWRRLYETYYLQVFAKSSKMNLSHYIAGLVHYFGCVIAIVGQAPLFCVEGQQMVWTNMRTSSLYIPLSMIFILAWYEQYSANVIFANLRKDGRTGRLVTEEHRIPMGGKFDYVSSPHRLAELVMYTVVFCLVPTTTFFCIYLWVVSNQIQTAIQAHEWYKKTFNNYPKNRYAIIPWVI</sequence>
<keyword evidence="5 9" id="KW-0472">Membrane</keyword>
<dbReference type="EC" id="1.3.1.94" evidence="2 9"/>
<dbReference type="PANTHER" id="PTHR14624:SF0">
    <property type="entry name" value="POLYPRENOL REDUCTASE"/>
    <property type="match status" value="1"/>
</dbReference>
<evidence type="ECO:0000256" key="5">
    <source>
        <dbReference type="ARBA" id="ARBA00023136"/>
    </source>
</evidence>
<keyword evidence="9" id="KW-0521">NADP</keyword>
<feature type="transmembrane region" description="Helical" evidence="9">
    <location>
        <begin position="6"/>
        <end position="26"/>
    </location>
</feature>
<keyword evidence="9" id="KW-0256">Endoplasmic reticulum</keyword>
<evidence type="ECO:0000256" key="9">
    <source>
        <dbReference type="RuleBase" id="RU367081"/>
    </source>
</evidence>
<dbReference type="PROSITE" id="PS50244">
    <property type="entry name" value="S5A_REDUCTASE"/>
    <property type="match status" value="1"/>
</dbReference>
<evidence type="ECO:0000256" key="7">
    <source>
        <dbReference type="ARBA" id="ARBA00047186"/>
    </source>
</evidence>
<feature type="transmembrane region" description="Helical" evidence="9">
    <location>
        <begin position="147"/>
        <end position="168"/>
    </location>
</feature>
<comment type="subcellular location">
    <subcellularLocation>
        <location evidence="1">Endomembrane system</location>
        <topology evidence="1">Multi-pass membrane protein</topology>
    </subcellularLocation>
    <subcellularLocation>
        <location evidence="9">Endoplasmic reticulum membrane</location>
    </subcellularLocation>
</comment>
<feature type="transmembrane region" description="Helical" evidence="9">
    <location>
        <begin position="247"/>
        <end position="269"/>
    </location>
</feature>
<dbReference type="GO" id="GO:0003865">
    <property type="term" value="F:3-oxo-5-alpha-steroid 4-dehydrogenase activity"/>
    <property type="evidence" value="ECO:0007669"/>
    <property type="project" value="TreeGrafter"/>
</dbReference>
<evidence type="ECO:0000256" key="8">
    <source>
        <dbReference type="ARBA" id="ARBA00049427"/>
    </source>
</evidence>
<organism evidence="11 12">
    <name type="scientific">Plutella xylostella</name>
    <name type="common">Diamondback moth</name>
    <name type="synonym">Plutella maculipennis</name>
    <dbReference type="NCBI Taxonomy" id="51655"/>
    <lineage>
        <taxon>Eukaryota</taxon>
        <taxon>Metazoa</taxon>
        <taxon>Ecdysozoa</taxon>
        <taxon>Arthropoda</taxon>
        <taxon>Hexapoda</taxon>
        <taxon>Insecta</taxon>
        <taxon>Pterygota</taxon>
        <taxon>Neoptera</taxon>
        <taxon>Endopterygota</taxon>
        <taxon>Lepidoptera</taxon>
        <taxon>Glossata</taxon>
        <taxon>Ditrysia</taxon>
        <taxon>Yponomeutoidea</taxon>
        <taxon>Plutellidae</taxon>
        <taxon>Plutella</taxon>
    </lineage>
</organism>
<feature type="domain" description="3-oxo-5-alpha-steroid 4-dehydrogenase C-terminal" evidence="10">
    <location>
        <begin position="188"/>
        <end position="302"/>
    </location>
</feature>
<dbReference type="GO" id="GO:0006488">
    <property type="term" value="P:dolichol-linked oligosaccharide biosynthetic process"/>
    <property type="evidence" value="ECO:0007669"/>
    <property type="project" value="UniProtKB-UniRule"/>
</dbReference>
<comment type="catalytic activity">
    <reaction evidence="8 9">
        <text>a di-trans,poly-cis-dolichal + NADP(+) = a di-trans,poly-cis-polyprenal + NADPH + H(+)</text>
        <dbReference type="Rhea" id="RHEA:80727"/>
        <dbReference type="Rhea" id="RHEA-COMP:19536"/>
        <dbReference type="Rhea" id="RHEA-COMP:19537"/>
        <dbReference type="ChEBI" id="CHEBI:15378"/>
        <dbReference type="ChEBI" id="CHEBI:57783"/>
        <dbReference type="ChEBI" id="CHEBI:58349"/>
        <dbReference type="ChEBI" id="CHEBI:231623"/>
        <dbReference type="ChEBI" id="CHEBI:231637"/>
        <dbReference type="EC" id="1.3.1.94"/>
    </reaction>
    <physiologicalReaction direction="right-to-left" evidence="8 9">
        <dbReference type="Rhea" id="RHEA:80729"/>
    </physiologicalReaction>
</comment>
<feature type="transmembrane region" description="Helical" evidence="9">
    <location>
        <begin position="66"/>
        <end position="85"/>
    </location>
</feature>
<comment type="similarity">
    <text evidence="6 9">Belongs to the steroid 5-alpha reductase family. Polyprenal reductase subfamily.</text>
</comment>